<organism evidence="2 3">
    <name type="scientific">Winogradskyella arenosi</name>
    <dbReference type="NCBI Taxonomy" id="533325"/>
    <lineage>
        <taxon>Bacteria</taxon>
        <taxon>Pseudomonadati</taxon>
        <taxon>Bacteroidota</taxon>
        <taxon>Flavobacteriia</taxon>
        <taxon>Flavobacteriales</taxon>
        <taxon>Flavobacteriaceae</taxon>
        <taxon>Winogradskyella</taxon>
    </lineage>
</organism>
<keyword evidence="1" id="KW-1133">Transmembrane helix</keyword>
<accession>A0A368ZHJ9</accession>
<reference evidence="2 3" key="1">
    <citation type="submission" date="2018-07" db="EMBL/GenBank/DDBJ databases">
        <title>Genomic Encyclopedia of Type Strains, Phase III (KMG-III): the genomes of soil and plant-associated and newly described type strains.</title>
        <authorList>
            <person name="Whitman W."/>
        </authorList>
    </citation>
    <scope>NUCLEOTIDE SEQUENCE [LARGE SCALE GENOMIC DNA]</scope>
    <source>
        <strain evidence="2 3">CECT 7958</strain>
    </source>
</reference>
<dbReference type="Proteomes" id="UP000253436">
    <property type="component" value="Unassembled WGS sequence"/>
</dbReference>
<evidence type="ECO:0000313" key="2">
    <source>
        <dbReference type="EMBL" id="RCW90615.1"/>
    </source>
</evidence>
<comment type="caution">
    <text evidence="2">The sequence shown here is derived from an EMBL/GenBank/DDBJ whole genome shotgun (WGS) entry which is preliminary data.</text>
</comment>
<proteinExistence type="predicted"/>
<evidence type="ECO:0000313" key="3">
    <source>
        <dbReference type="Proteomes" id="UP000253436"/>
    </source>
</evidence>
<dbReference type="AlphaFoldDB" id="A0A368ZHJ9"/>
<gene>
    <name evidence="2" type="ORF">DFQ08_10414</name>
</gene>
<name>A0A368ZHJ9_9FLAO</name>
<keyword evidence="1" id="KW-0812">Transmembrane</keyword>
<evidence type="ECO:0000256" key="1">
    <source>
        <dbReference type="SAM" id="Phobius"/>
    </source>
</evidence>
<protein>
    <submittedName>
        <fullName evidence="2">Uncharacterized protein</fullName>
    </submittedName>
</protein>
<feature type="transmembrane region" description="Helical" evidence="1">
    <location>
        <begin position="6"/>
        <end position="25"/>
    </location>
</feature>
<sequence>MILTITLILSSLVVLNFLLLIFSCNKTTKTVSEKRKALKEVEQEPTLVSNQLKRPQLAATGS</sequence>
<keyword evidence="1" id="KW-0472">Membrane</keyword>
<keyword evidence="3" id="KW-1185">Reference proteome</keyword>
<dbReference type="EMBL" id="QPJO01000004">
    <property type="protein sequence ID" value="RCW90615.1"/>
    <property type="molecule type" value="Genomic_DNA"/>
</dbReference>